<feature type="compositionally biased region" description="Acidic residues" evidence="1">
    <location>
        <begin position="24"/>
        <end position="33"/>
    </location>
</feature>
<feature type="region of interest" description="Disordered" evidence="1">
    <location>
        <begin position="607"/>
        <end position="639"/>
    </location>
</feature>
<name>A0A2J6SXB4_9HELO</name>
<dbReference type="PANTHER" id="PTHR22684">
    <property type="entry name" value="NULP1-RELATED"/>
    <property type="match status" value="1"/>
</dbReference>
<feature type="region of interest" description="Disordered" evidence="1">
    <location>
        <begin position="652"/>
        <end position="694"/>
    </location>
</feature>
<evidence type="ECO:0000256" key="1">
    <source>
        <dbReference type="SAM" id="MobiDB-lite"/>
    </source>
</evidence>
<feature type="compositionally biased region" description="Basic and acidic residues" evidence="1">
    <location>
        <begin position="11"/>
        <end position="23"/>
    </location>
</feature>
<dbReference type="GO" id="GO:1990112">
    <property type="term" value="C:RQC complex"/>
    <property type="evidence" value="ECO:0007669"/>
    <property type="project" value="TreeGrafter"/>
</dbReference>
<dbReference type="GO" id="GO:0072344">
    <property type="term" value="P:rescue of stalled ribosome"/>
    <property type="evidence" value="ECO:0007669"/>
    <property type="project" value="TreeGrafter"/>
</dbReference>
<evidence type="ECO:0000313" key="3">
    <source>
        <dbReference type="Proteomes" id="UP000235371"/>
    </source>
</evidence>
<dbReference type="GeneID" id="36596847"/>
<dbReference type="AlphaFoldDB" id="A0A2J6SXB4"/>
<dbReference type="InterPro" id="IPR006994">
    <property type="entry name" value="TCF25/Rqc1"/>
</dbReference>
<dbReference type="Pfam" id="PF04910">
    <property type="entry name" value="Tcf25"/>
    <property type="match status" value="1"/>
</dbReference>
<feature type="region of interest" description="Disordered" evidence="1">
    <location>
        <begin position="1"/>
        <end position="91"/>
    </location>
</feature>
<dbReference type="RefSeq" id="XP_024732318.1">
    <property type="nucleotide sequence ID" value="XM_024888771.1"/>
</dbReference>
<dbReference type="OrthoDB" id="205993at2759"/>
<proteinExistence type="predicted"/>
<feature type="compositionally biased region" description="Acidic residues" evidence="1">
    <location>
        <begin position="49"/>
        <end position="67"/>
    </location>
</feature>
<dbReference type="GO" id="GO:1990116">
    <property type="term" value="P:ribosome-associated ubiquitin-dependent protein catabolic process"/>
    <property type="evidence" value="ECO:0007669"/>
    <property type="project" value="TreeGrafter"/>
</dbReference>
<feature type="compositionally biased region" description="Basic and acidic residues" evidence="1">
    <location>
        <begin position="150"/>
        <end position="160"/>
    </location>
</feature>
<feature type="compositionally biased region" description="Acidic residues" evidence="1">
    <location>
        <begin position="663"/>
        <end position="688"/>
    </location>
</feature>
<feature type="region of interest" description="Disordered" evidence="1">
    <location>
        <begin position="148"/>
        <end position="187"/>
    </location>
</feature>
<accession>A0A2J6SXB4</accession>
<protein>
    <submittedName>
        <fullName evidence="2">DUF654-domain-containing protein</fullName>
    </submittedName>
</protein>
<dbReference type="PANTHER" id="PTHR22684:SF0">
    <property type="entry name" value="RIBOSOME QUALITY CONTROL COMPLEX SUBUNIT TCF25"/>
    <property type="match status" value="1"/>
</dbReference>
<dbReference type="EMBL" id="KZ613855">
    <property type="protein sequence ID" value="PMD55414.1"/>
    <property type="molecule type" value="Genomic_DNA"/>
</dbReference>
<feature type="compositionally biased region" description="Acidic residues" evidence="1">
    <location>
        <begin position="620"/>
        <end position="633"/>
    </location>
</feature>
<dbReference type="Proteomes" id="UP000235371">
    <property type="component" value="Unassembled WGS sequence"/>
</dbReference>
<reference evidence="2 3" key="1">
    <citation type="submission" date="2016-04" db="EMBL/GenBank/DDBJ databases">
        <title>A degradative enzymes factory behind the ericoid mycorrhizal symbiosis.</title>
        <authorList>
            <consortium name="DOE Joint Genome Institute"/>
            <person name="Martino E."/>
            <person name="Morin E."/>
            <person name="Grelet G."/>
            <person name="Kuo A."/>
            <person name="Kohler A."/>
            <person name="Daghino S."/>
            <person name="Barry K."/>
            <person name="Choi C."/>
            <person name="Cichocki N."/>
            <person name="Clum A."/>
            <person name="Copeland A."/>
            <person name="Hainaut M."/>
            <person name="Haridas S."/>
            <person name="Labutti K."/>
            <person name="Lindquist E."/>
            <person name="Lipzen A."/>
            <person name="Khouja H.-R."/>
            <person name="Murat C."/>
            <person name="Ohm R."/>
            <person name="Olson A."/>
            <person name="Spatafora J."/>
            <person name="Veneault-Fourrey C."/>
            <person name="Henrissat B."/>
            <person name="Grigoriev I."/>
            <person name="Martin F."/>
            <person name="Perotto S."/>
        </authorList>
    </citation>
    <scope>NUCLEOTIDE SEQUENCE [LARGE SCALE GENOMIC DNA]</scope>
    <source>
        <strain evidence="2 3">E</strain>
    </source>
</reference>
<organism evidence="2 3">
    <name type="scientific">Hyaloscypha bicolor E</name>
    <dbReference type="NCBI Taxonomy" id="1095630"/>
    <lineage>
        <taxon>Eukaryota</taxon>
        <taxon>Fungi</taxon>
        <taxon>Dikarya</taxon>
        <taxon>Ascomycota</taxon>
        <taxon>Pezizomycotina</taxon>
        <taxon>Leotiomycetes</taxon>
        <taxon>Helotiales</taxon>
        <taxon>Hyaloscyphaceae</taxon>
        <taxon>Hyaloscypha</taxon>
        <taxon>Hyaloscypha bicolor</taxon>
    </lineage>
</organism>
<sequence>MSSRQLRKIQQQRELEKQAKLQAEEQEESDDEPVITTKPKPSLFANLADLEDEAEDEGEEKPEEEIVQDDKAKNKRKEKPAEDEVHGTGADDIDAALRELDIKPTSKSVAADPVVPVDPEYQRVCALLGVSTQHLKVANEMRSLFGKSAVETHEDRAERRARQRPRQQPRQVDLETALKGHHAPGKGLSELTLRRNPLIQGKDDWPKGTTGGLTMEMVDNKAPDGTIEFRFVHDKTYQALQSAFHGYVEMGDPQNLIGLLTRNPYHISLLIQVSKIAKDQGDHALSADLLERALFTFGRAAITAFNNKMSQGKARLDFARPENREFWLAGYQYIKSLLMKGTYQTALEWAKLLLSLDLEADPYSMLLMIHHLAIRARDFQWLLDFYPKIKLEPPGSQLSIVAMMVSVAYAAMSLQDATLCRMLLSEAMKNFPWLFVRLFKELNLDAPKSIWGQQPRTDAEALIAELYVLQTKDLWSTPEATALLMEIAHTIPKADPDSAFPKLSNDTMSLDVVRFIYLENTPALMSLVPSQLLHRSNNSDADPLSPDHNIFSYPAQRTAIEGRDGPRGGLGDDLFDPLAALARLIPGFRRPAAGNREEQEGAINRVLEDISGSEAHDGLSDDDEDSEGEEDRDTDIPPGVISRLLNMLWRSGNAPQLGRDNDERTDDSMPDLIDAEDAEGGETDDEMPELVNAE</sequence>
<dbReference type="STRING" id="1095630.A0A2J6SXB4"/>
<evidence type="ECO:0000313" key="2">
    <source>
        <dbReference type="EMBL" id="PMD55414.1"/>
    </source>
</evidence>
<dbReference type="InParanoid" id="A0A2J6SXB4"/>
<gene>
    <name evidence="2" type="ORF">K444DRAFT_88136</name>
</gene>
<keyword evidence="3" id="KW-1185">Reference proteome</keyword>